<dbReference type="PANTHER" id="PTHR36710">
    <property type="entry name" value="PECTINESTERASE INHIBITOR-LIKE"/>
    <property type="match status" value="1"/>
</dbReference>
<comment type="caution">
    <text evidence="6">The sequence shown here is derived from an EMBL/GenBank/DDBJ whole genome shotgun (WGS) entry which is preliminary data.</text>
</comment>
<dbReference type="FunCoup" id="A0A1Q3BUK9">
    <property type="interactions" value="8"/>
</dbReference>
<dbReference type="CDD" id="cd15797">
    <property type="entry name" value="PMEI"/>
    <property type="match status" value="1"/>
</dbReference>
<keyword evidence="7" id="KW-1185">Reference proteome</keyword>
<dbReference type="PANTHER" id="PTHR36710:SF4">
    <property type="entry name" value="PLANT INVERTASE_PECTIN METHYLESTERASE INHIBITOR SUPERFAMILY PROTEIN"/>
    <property type="match status" value="1"/>
</dbReference>
<evidence type="ECO:0000256" key="2">
    <source>
        <dbReference type="ARBA" id="ARBA00023157"/>
    </source>
</evidence>
<evidence type="ECO:0000259" key="5">
    <source>
        <dbReference type="SMART" id="SM00856"/>
    </source>
</evidence>
<dbReference type="InterPro" id="IPR052421">
    <property type="entry name" value="PCW_Enzyme_Inhibitor"/>
</dbReference>
<sequence length="178" mass="19287">MVSSFESSSLVAPIILLFLLVTPSSCAKNLIAEICPQTRNPSFCVGLLNSTPGAATADLMGLAKITISLAHNSASRTYDQIRSLVKQASNPQLKQHYKSCTEYYSESLSDLDQAREYLASGDYDGVNIQASSVMTYTDDCDEEINKPPTEPSGVSKKNQELTNICGIILVIANELRDS</sequence>
<dbReference type="InterPro" id="IPR034086">
    <property type="entry name" value="PMEI_plant"/>
</dbReference>
<dbReference type="SUPFAM" id="SSF101148">
    <property type="entry name" value="Plant invertase/pectin methylesterase inhibitor"/>
    <property type="match status" value="1"/>
</dbReference>
<organism evidence="6 7">
    <name type="scientific">Cephalotus follicularis</name>
    <name type="common">Albany pitcher plant</name>
    <dbReference type="NCBI Taxonomy" id="3775"/>
    <lineage>
        <taxon>Eukaryota</taxon>
        <taxon>Viridiplantae</taxon>
        <taxon>Streptophyta</taxon>
        <taxon>Embryophyta</taxon>
        <taxon>Tracheophyta</taxon>
        <taxon>Spermatophyta</taxon>
        <taxon>Magnoliopsida</taxon>
        <taxon>eudicotyledons</taxon>
        <taxon>Gunneridae</taxon>
        <taxon>Pentapetalae</taxon>
        <taxon>rosids</taxon>
        <taxon>fabids</taxon>
        <taxon>Oxalidales</taxon>
        <taxon>Cephalotaceae</taxon>
        <taxon>Cephalotus</taxon>
    </lineage>
</organism>
<dbReference type="InterPro" id="IPR035513">
    <property type="entry name" value="Invertase/methylesterase_inhib"/>
</dbReference>
<gene>
    <name evidence="6" type="ORF">CFOL_v3_15150</name>
</gene>
<dbReference type="STRING" id="3775.A0A1Q3BUK9"/>
<proteinExistence type="inferred from homology"/>
<evidence type="ECO:0000256" key="3">
    <source>
        <dbReference type="ARBA" id="ARBA00038471"/>
    </source>
</evidence>
<evidence type="ECO:0000313" key="7">
    <source>
        <dbReference type="Proteomes" id="UP000187406"/>
    </source>
</evidence>
<dbReference type="SMART" id="SM00856">
    <property type="entry name" value="PMEI"/>
    <property type="match status" value="1"/>
</dbReference>
<accession>A0A1Q3BUK9</accession>
<evidence type="ECO:0000313" key="6">
    <source>
        <dbReference type="EMBL" id="GAV71660.1"/>
    </source>
</evidence>
<feature type="chain" id="PRO_5012795074" evidence="4">
    <location>
        <begin position="28"/>
        <end position="178"/>
    </location>
</feature>
<dbReference type="OrthoDB" id="764172at2759"/>
<dbReference type="InterPro" id="IPR006501">
    <property type="entry name" value="Pectinesterase_inhib_dom"/>
</dbReference>
<dbReference type="Pfam" id="PF04043">
    <property type="entry name" value="PMEI"/>
    <property type="match status" value="1"/>
</dbReference>
<dbReference type="InParanoid" id="A0A1Q3BUK9"/>
<dbReference type="AlphaFoldDB" id="A0A1Q3BUK9"/>
<dbReference type="Gene3D" id="1.20.140.40">
    <property type="entry name" value="Invertase/pectin methylesterase inhibitor family protein"/>
    <property type="match status" value="1"/>
</dbReference>
<feature type="signal peptide" evidence="4">
    <location>
        <begin position="1"/>
        <end position="27"/>
    </location>
</feature>
<keyword evidence="2" id="KW-1015">Disulfide bond</keyword>
<evidence type="ECO:0000256" key="1">
    <source>
        <dbReference type="ARBA" id="ARBA00022729"/>
    </source>
</evidence>
<dbReference type="FunFam" id="1.20.140.40:FF:000008">
    <property type="entry name" value="Invertase/pectin methylesterase inhibitor family protein"/>
    <property type="match status" value="1"/>
</dbReference>
<protein>
    <submittedName>
        <fullName evidence="6">PMEI domain-containing protein</fullName>
    </submittedName>
</protein>
<comment type="similarity">
    <text evidence="3">Belongs to the PMEI family.</text>
</comment>
<keyword evidence="1 4" id="KW-0732">Signal</keyword>
<reference evidence="7" key="1">
    <citation type="submission" date="2016-04" db="EMBL/GenBank/DDBJ databases">
        <title>Cephalotus genome sequencing.</title>
        <authorList>
            <person name="Fukushima K."/>
            <person name="Hasebe M."/>
            <person name="Fang X."/>
        </authorList>
    </citation>
    <scope>NUCLEOTIDE SEQUENCE [LARGE SCALE GENOMIC DNA]</scope>
    <source>
        <strain evidence="7">cv. St1</strain>
    </source>
</reference>
<dbReference type="EMBL" id="BDDD01000931">
    <property type="protein sequence ID" value="GAV71660.1"/>
    <property type="molecule type" value="Genomic_DNA"/>
</dbReference>
<dbReference type="GO" id="GO:0046910">
    <property type="term" value="F:pectinesterase inhibitor activity"/>
    <property type="evidence" value="ECO:0007669"/>
    <property type="project" value="InterPro"/>
</dbReference>
<dbReference type="NCBIfam" id="TIGR01614">
    <property type="entry name" value="PME_inhib"/>
    <property type="match status" value="1"/>
</dbReference>
<feature type="domain" description="Pectinesterase inhibitor" evidence="5">
    <location>
        <begin position="26"/>
        <end position="171"/>
    </location>
</feature>
<dbReference type="Proteomes" id="UP000187406">
    <property type="component" value="Unassembled WGS sequence"/>
</dbReference>
<evidence type="ECO:0000256" key="4">
    <source>
        <dbReference type="SAM" id="SignalP"/>
    </source>
</evidence>
<name>A0A1Q3BUK9_CEPFO</name>